<evidence type="ECO:0000256" key="3">
    <source>
        <dbReference type="ARBA" id="ARBA00018596"/>
    </source>
</evidence>
<evidence type="ECO:0000259" key="8">
    <source>
        <dbReference type="Pfam" id="PF22062"/>
    </source>
</evidence>
<keyword evidence="4" id="KW-0235">DNA replication</keyword>
<name>A0A1E3QJT4_9ASCO</name>
<dbReference type="Pfam" id="PF22062">
    <property type="entry name" value="OB_DPOA2"/>
    <property type="match status" value="1"/>
</dbReference>
<evidence type="ECO:0000259" key="7">
    <source>
        <dbReference type="Pfam" id="PF04042"/>
    </source>
</evidence>
<dbReference type="Pfam" id="PF04042">
    <property type="entry name" value="DNA_pol_E_B"/>
    <property type="match status" value="1"/>
</dbReference>
<evidence type="ECO:0000256" key="2">
    <source>
        <dbReference type="ARBA" id="ARBA00007299"/>
    </source>
</evidence>
<dbReference type="InterPro" id="IPR043034">
    <property type="entry name" value="DNA_pol_alpha_B_N_sf"/>
</dbReference>
<dbReference type="GO" id="GO:0005658">
    <property type="term" value="C:alpha DNA polymerase:primase complex"/>
    <property type="evidence" value="ECO:0007669"/>
    <property type="project" value="EnsemblFungi"/>
</dbReference>
<dbReference type="PANTHER" id="PTHR23061">
    <property type="entry name" value="DNA POLYMERASE 2 ALPHA 70 KDA SUBUNIT"/>
    <property type="match status" value="1"/>
</dbReference>
<dbReference type="Gene3D" id="1.10.8.530">
    <property type="entry name" value="DNA polymerase alpha-primase, subunit B, N-terminal domain"/>
    <property type="match status" value="1"/>
</dbReference>
<feature type="non-terminal residue" evidence="9">
    <location>
        <position position="1"/>
    </location>
</feature>
<keyword evidence="5" id="KW-0539">Nucleus</keyword>
<dbReference type="GO" id="GO:0005635">
    <property type="term" value="C:nuclear envelope"/>
    <property type="evidence" value="ECO:0007669"/>
    <property type="project" value="EnsemblFungi"/>
</dbReference>
<evidence type="ECO:0000256" key="4">
    <source>
        <dbReference type="ARBA" id="ARBA00022705"/>
    </source>
</evidence>
<feature type="region of interest" description="Disordered" evidence="6">
    <location>
        <begin position="79"/>
        <end position="153"/>
    </location>
</feature>
<feature type="domain" description="DNA polymerase alpha/delta/epsilon subunit B" evidence="7">
    <location>
        <begin position="335"/>
        <end position="562"/>
    </location>
</feature>
<evidence type="ECO:0000256" key="1">
    <source>
        <dbReference type="ARBA" id="ARBA00004123"/>
    </source>
</evidence>
<accession>A0A1E3QJT4</accession>
<gene>
    <name evidence="9" type="ORF">BABINDRAFT_163001</name>
</gene>
<dbReference type="OrthoDB" id="336885at2759"/>
<evidence type="ECO:0000313" key="10">
    <source>
        <dbReference type="Proteomes" id="UP000094336"/>
    </source>
</evidence>
<protein>
    <recommendedName>
        <fullName evidence="3">DNA polymerase alpha subunit B</fullName>
    </recommendedName>
</protein>
<feature type="domain" description="DNA polymerase alpha subunit B OB" evidence="8">
    <location>
        <begin position="199"/>
        <end position="309"/>
    </location>
</feature>
<dbReference type="PIRSF" id="PIRSF018300">
    <property type="entry name" value="DNA_pol_alph_2"/>
    <property type="match status" value="1"/>
</dbReference>
<dbReference type="RefSeq" id="XP_018983279.1">
    <property type="nucleotide sequence ID" value="XM_019129661.1"/>
</dbReference>
<evidence type="ECO:0000313" key="9">
    <source>
        <dbReference type="EMBL" id="ODQ77951.1"/>
    </source>
</evidence>
<comment type="similarity">
    <text evidence="2">Belongs to the DNA polymerase alpha subunit B family.</text>
</comment>
<dbReference type="STRING" id="984486.A0A1E3QJT4"/>
<dbReference type="GeneID" id="30147514"/>
<proteinExistence type="inferred from homology"/>
<dbReference type="AlphaFoldDB" id="A0A1E3QJT4"/>
<dbReference type="Gene3D" id="3.60.21.60">
    <property type="match status" value="1"/>
</dbReference>
<dbReference type="PANTHER" id="PTHR23061:SF12">
    <property type="entry name" value="DNA POLYMERASE ALPHA SUBUNIT B"/>
    <property type="match status" value="1"/>
</dbReference>
<evidence type="ECO:0000256" key="6">
    <source>
        <dbReference type="SAM" id="MobiDB-lite"/>
    </source>
</evidence>
<organism evidence="9 10">
    <name type="scientific">Babjeviella inositovora NRRL Y-12698</name>
    <dbReference type="NCBI Taxonomy" id="984486"/>
    <lineage>
        <taxon>Eukaryota</taxon>
        <taxon>Fungi</taxon>
        <taxon>Dikarya</taxon>
        <taxon>Ascomycota</taxon>
        <taxon>Saccharomycotina</taxon>
        <taxon>Pichiomycetes</taxon>
        <taxon>Serinales incertae sedis</taxon>
        <taxon>Babjeviella</taxon>
    </lineage>
</organism>
<dbReference type="Proteomes" id="UP000094336">
    <property type="component" value="Unassembled WGS sequence"/>
</dbReference>
<keyword evidence="10" id="KW-1185">Reference proteome</keyword>
<reference evidence="10" key="1">
    <citation type="submission" date="2016-05" db="EMBL/GenBank/DDBJ databases">
        <title>Comparative genomics of biotechnologically important yeasts.</title>
        <authorList>
            <consortium name="DOE Joint Genome Institute"/>
            <person name="Riley R."/>
            <person name="Haridas S."/>
            <person name="Wolfe K.H."/>
            <person name="Lopes M.R."/>
            <person name="Hittinger C.T."/>
            <person name="Goker M."/>
            <person name="Salamov A."/>
            <person name="Wisecaver J."/>
            <person name="Long T.M."/>
            <person name="Aerts A.L."/>
            <person name="Barry K."/>
            <person name="Choi C."/>
            <person name="Clum A."/>
            <person name="Coughlan A.Y."/>
            <person name="Deshpande S."/>
            <person name="Douglass A.P."/>
            <person name="Hanson S.J."/>
            <person name="Klenk H.-P."/>
            <person name="Labutti K."/>
            <person name="Lapidus A."/>
            <person name="Lindquist E."/>
            <person name="Lipzen A."/>
            <person name="Meier-Kolthoff J.P."/>
            <person name="Ohm R.A."/>
            <person name="Otillar R.P."/>
            <person name="Pangilinan J."/>
            <person name="Peng Y."/>
            <person name="Rokas A."/>
            <person name="Rosa C.A."/>
            <person name="Scheuner C."/>
            <person name="Sibirny A.A."/>
            <person name="Slot J.C."/>
            <person name="Stielow J.B."/>
            <person name="Sun H."/>
            <person name="Kurtzman C.P."/>
            <person name="Blackwell M."/>
            <person name="Grigoriev I.V."/>
            <person name="Jeffries T.W."/>
        </authorList>
    </citation>
    <scope>NUCLEOTIDE SEQUENCE [LARGE SCALE GENOMIC DNA]</scope>
    <source>
        <strain evidence="10">NRRL Y-12698</strain>
    </source>
</reference>
<evidence type="ECO:0000256" key="5">
    <source>
        <dbReference type="ARBA" id="ARBA00023242"/>
    </source>
</evidence>
<comment type="subcellular location">
    <subcellularLocation>
        <location evidence="1">Nucleus</location>
    </subcellularLocation>
</comment>
<feature type="compositionally biased region" description="Polar residues" evidence="6">
    <location>
        <begin position="123"/>
        <end position="153"/>
    </location>
</feature>
<dbReference type="InterPro" id="IPR054300">
    <property type="entry name" value="OB_DPOA2"/>
</dbReference>
<dbReference type="GO" id="GO:0003887">
    <property type="term" value="F:DNA-directed DNA polymerase activity"/>
    <property type="evidence" value="ECO:0007669"/>
    <property type="project" value="EnsemblFungi"/>
</dbReference>
<dbReference type="EMBL" id="KV454437">
    <property type="protein sequence ID" value="ODQ77951.1"/>
    <property type="molecule type" value="Genomic_DNA"/>
</dbReference>
<dbReference type="GO" id="GO:0016233">
    <property type="term" value="P:telomere capping"/>
    <property type="evidence" value="ECO:0007669"/>
    <property type="project" value="EnsemblFungi"/>
</dbReference>
<dbReference type="InterPro" id="IPR016722">
    <property type="entry name" value="DNA_pol_alpha_bsu"/>
</dbReference>
<dbReference type="GO" id="GO:0003677">
    <property type="term" value="F:DNA binding"/>
    <property type="evidence" value="ECO:0007669"/>
    <property type="project" value="InterPro"/>
</dbReference>
<sequence>MSVTDLVAAFGPKANDAEILAKCENLMKIYTLSADDLFVKWESYCVNNSSVDDETELSAANLDLLQSYIQQGLEKTLHSASKPKMMMRPASSPSQLFDFPATPTSVKKRRLESPLKKEAPNTPLKTPQGLNLNSSPTKMEPTTPTPHSDSGKTIETLNPEIPVAEGASLETVQVKLAPQFDAEKYRFRTMRQKLLEAADVLDDQIDTFAQIVQEAHAISTDEFHSPCVASQFDIVCVGRMVPDLPLTDAVQLNSSSFFLETSRLSGIGQRVALDLTQVPDYTFFPGQIVAFRGKNPTGEAFVVASVLELPYLGAPACRAQDFAESLALNDKALKVVVCAGPYTTTKDFDFVYLRALVEKLNNEIRPHTVIFLGPFIDITHPKIADGSIEVADAKLAPSTLDDVFRLVVSPILRSLHPKIQAIVIPSTRDAASKHSAYPQDSLDKKLLQLAQKNIKCYPNPAHFTMNEIHVGVSNNDVFRDLKDVVHGKFVSQNRFERVATQVIEQRRYYPVFPGGTKTRVEEGVVEHISGADLDMPYMGLSEMGEVTPDILIIPSELRFFAKVIKSVVVINPGCFMRPSSAGSYAVVSINPPVEGEVEKVGTEINEDTRQEEGLYVLNVWKRIRVDIVKT</sequence>
<dbReference type="GO" id="GO:0006270">
    <property type="term" value="P:DNA replication initiation"/>
    <property type="evidence" value="ECO:0007669"/>
    <property type="project" value="EnsemblFungi"/>
</dbReference>
<dbReference type="InterPro" id="IPR007185">
    <property type="entry name" value="DNA_pol_a/d/e_bsu"/>
</dbReference>